<evidence type="ECO:0000256" key="1">
    <source>
        <dbReference type="ARBA" id="ARBA00004651"/>
    </source>
</evidence>
<dbReference type="InterPro" id="IPR050189">
    <property type="entry name" value="MFS_Efflux_Transporters"/>
</dbReference>
<dbReference type="RefSeq" id="WP_378800780.1">
    <property type="nucleotide sequence ID" value="NZ_JBHUER010000011.1"/>
</dbReference>
<evidence type="ECO:0000256" key="4">
    <source>
        <dbReference type="ARBA" id="ARBA00022989"/>
    </source>
</evidence>
<dbReference type="PANTHER" id="PTHR43124">
    <property type="entry name" value="PURINE EFFLUX PUMP PBUE"/>
    <property type="match status" value="1"/>
</dbReference>
<accession>A0ABW4KEJ6</accession>
<feature type="transmembrane region" description="Helical" evidence="6">
    <location>
        <begin position="115"/>
        <end position="135"/>
    </location>
</feature>
<feature type="transmembrane region" description="Helical" evidence="6">
    <location>
        <begin position="354"/>
        <end position="377"/>
    </location>
</feature>
<feature type="transmembrane region" description="Helical" evidence="6">
    <location>
        <begin position="317"/>
        <end position="342"/>
    </location>
</feature>
<evidence type="ECO:0000256" key="5">
    <source>
        <dbReference type="ARBA" id="ARBA00023136"/>
    </source>
</evidence>
<evidence type="ECO:0000256" key="6">
    <source>
        <dbReference type="SAM" id="Phobius"/>
    </source>
</evidence>
<feature type="transmembrane region" description="Helical" evidence="6">
    <location>
        <begin position="89"/>
        <end position="109"/>
    </location>
</feature>
<dbReference type="Pfam" id="PF07690">
    <property type="entry name" value="MFS_1"/>
    <property type="match status" value="1"/>
</dbReference>
<feature type="transmembrane region" description="Helical" evidence="6">
    <location>
        <begin position="179"/>
        <end position="199"/>
    </location>
</feature>
<dbReference type="Gene3D" id="1.20.1250.20">
    <property type="entry name" value="MFS general substrate transporter like domains"/>
    <property type="match status" value="2"/>
</dbReference>
<keyword evidence="5 6" id="KW-0472">Membrane</keyword>
<feature type="transmembrane region" description="Helical" evidence="6">
    <location>
        <begin position="58"/>
        <end position="77"/>
    </location>
</feature>
<feature type="transmembrane region" description="Helical" evidence="6">
    <location>
        <begin position="224"/>
        <end position="245"/>
    </location>
</feature>
<feature type="transmembrane region" description="Helical" evidence="6">
    <location>
        <begin position="25"/>
        <end position="46"/>
    </location>
</feature>
<dbReference type="PANTHER" id="PTHR43124:SF3">
    <property type="entry name" value="CHLORAMPHENICOL EFFLUX PUMP RV0191"/>
    <property type="match status" value="1"/>
</dbReference>
<feature type="transmembrane region" description="Helical" evidence="6">
    <location>
        <begin position="293"/>
        <end position="311"/>
    </location>
</feature>
<feature type="transmembrane region" description="Helical" evidence="6">
    <location>
        <begin position="147"/>
        <end position="167"/>
    </location>
</feature>
<dbReference type="InterPro" id="IPR011701">
    <property type="entry name" value="MFS"/>
</dbReference>
<organism evidence="8 9">
    <name type="scientific">Methylopila henanensis</name>
    <dbReference type="NCBI Taxonomy" id="873516"/>
    <lineage>
        <taxon>Bacteria</taxon>
        <taxon>Pseudomonadati</taxon>
        <taxon>Pseudomonadota</taxon>
        <taxon>Alphaproteobacteria</taxon>
        <taxon>Hyphomicrobiales</taxon>
        <taxon>Methylopilaceae</taxon>
        <taxon>Methylopila</taxon>
    </lineage>
</organism>
<feature type="transmembrane region" description="Helical" evidence="6">
    <location>
        <begin position="265"/>
        <end position="286"/>
    </location>
</feature>
<comment type="subcellular location">
    <subcellularLocation>
        <location evidence="1">Cell membrane</location>
        <topology evidence="1">Multi-pass membrane protein</topology>
    </subcellularLocation>
</comment>
<dbReference type="SUPFAM" id="SSF103473">
    <property type="entry name" value="MFS general substrate transporter"/>
    <property type="match status" value="1"/>
</dbReference>
<evidence type="ECO:0000256" key="2">
    <source>
        <dbReference type="ARBA" id="ARBA00022475"/>
    </source>
</evidence>
<protein>
    <submittedName>
        <fullName evidence="8">Nitrate/nitrite transporter</fullName>
    </submittedName>
</protein>
<sequence length="418" mass="43633">MTQPVAPSSGALGVSTVDGRAWRTLAILSLAIVLSMTTWFSATAIISELRAVWSLDGVAAAWLTNAVQIGFVVGALSSSLLNLPDMLSARWLMASAAILAALANAALLIAPTAEFAIAARFLTGVALAGVYPPALKLISTWFVRGRGLAMGCVIGALTVGSAFPHLLRALTSTLDWRLVVSSTSVLTMIGAVLMAVYALDGPNAYPRASFDPRQLGRVLRNKPIALANLGYFGHMWELYAMWGWFLAFAQSYRTGAGADAASSASLITFAVVASGVAGCILGGLLADRIGRTATTALMMSLSATCCVLIGLTFHGPLWLFMLVSVVWGITVIADSAQFSAVVTEVADQSFVGTALAMQLGLGFALTALALIAVPAFASWAGGWQWAFVVLAPGPIIGTLAMLALRRLPEATRIAQGRR</sequence>
<dbReference type="PROSITE" id="PS50850">
    <property type="entry name" value="MFS"/>
    <property type="match status" value="1"/>
</dbReference>
<name>A0ABW4KEJ6_9HYPH</name>
<evidence type="ECO:0000313" key="8">
    <source>
        <dbReference type="EMBL" id="MFD1704713.1"/>
    </source>
</evidence>
<feature type="transmembrane region" description="Helical" evidence="6">
    <location>
        <begin position="383"/>
        <end position="404"/>
    </location>
</feature>
<reference evidence="9" key="1">
    <citation type="journal article" date="2019" name="Int. J. Syst. Evol. Microbiol.">
        <title>The Global Catalogue of Microorganisms (GCM) 10K type strain sequencing project: providing services to taxonomists for standard genome sequencing and annotation.</title>
        <authorList>
            <consortium name="The Broad Institute Genomics Platform"/>
            <consortium name="The Broad Institute Genome Sequencing Center for Infectious Disease"/>
            <person name="Wu L."/>
            <person name="Ma J."/>
        </authorList>
    </citation>
    <scope>NUCLEOTIDE SEQUENCE [LARGE SCALE GENOMIC DNA]</scope>
    <source>
        <strain evidence="9">KCTC 23707</strain>
    </source>
</reference>
<dbReference type="InterPro" id="IPR020846">
    <property type="entry name" value="MFS_dom"/>
</dbReference>
<keyword evidence="3 6" id="KW-0812">Transmembrane</keyword>
<evidence type="ECO:0000256" key="3">
    <source>
        <dbReference type="ARBA" id="ARBA00022692"/>
    </source>
</evidence>
<proteinExistence type="predicted"/>
<gene>
    <name evidence="8" type="ORF">ACFSCV_17030</name>
</gene>
<dbReference type="EMBL" id="JBHUER010000011">
    <property type="protein sequence ID" value="MFD1704713.1"/>
    <property type="molecule type" value="Genomic_DNA"/>
</dbReference>
<keyword evidence="4 6" id="KW-1133">Transmembrane helix</keyword>
<evidence type="ECO:0000259" key="7">
    <source>
        <dbReference type="PROSITE" id="PS50850"/>
    </source>
</evidence>
<keyword evidence="2" id="KW-1003">Cell membrane</keyword>
<dbReference type="Proteomes" id="UP001597308">
    <property type="component" value="Unassembled WGS sequence"/>
</dbReference>
<feature type="domain" description="Major facilitator superfamily (MFS) profile" evidence="7">
    <location>
        <begin position="24"/>
        <end position="409"/>
    </location>
</feature>
<comment type="caution">
    <text evidence="8">The sequence shown here is derived from an EMBL/GenBank/DDBJ whole genome shotgun (WGS) entry which is preliminary data.</text>
</comment>
<evidence type="ECO:0000313" key="9">
    <source>
        <dbReference type="Proteomes" id="UP001597308"/>
    </source>
</evidence>
<dbReference type="InterPro" id="IPR036259">
    <property type="entry name" value="MFS_trans_sf"/>
</dbReference>
<keyword evidence="9" id="KW-1185">Reference proteome</keyword>